<organism evidence="2 3">
    <name type="scientific">Gemmata massiliana</name>
    <dbReference type="NCBI Taxonomy" id="1210884"/>
    <lineage>
        <taxon>Bacteria</taxon>
        <taxon>Pseudomonadati</taxon>
        <taxon>Planctomycetota</taxon>
        <taxon>Planctomycetia</taxon>
        <taxon>Gemmatales</taxon>
        <taxon>Gemmataceae</taxon>
        <taxon>Gemmata</taxon>
    </lineage>
</organism>
<keyword evidence="1" id="KW-0732">Signal</keyword>
<protein>
    <recommendedName>
        <fullName evidence="4">PEP-CTERM protein-sorting domain-containing protein</fullName>
    </recommendedName>
</protein>
<dbReference type="AlphaFoldDB" id="A0A6P2D4N7"/>
<reference evidence="2 3" key="1">
    <citation type="submission" date="2019-05" db="EMBL/GenBank/DDBJ databases">
        <authorList>
            <consortium name="Science for Life Laboratories"/>
        </authorList>
    </citation>
    <scope>NUCLEOTIDE SEQUENCE [LARGE SCALE GENOMIC DNA]</scope>
    <source>
        <strain evidence="2">Soil9</strain>
    </source>
</reference>
<evidence type="ECO:0000256" key="1">
    <source>
        <dbReference type="SAM" id="SignalP"/>
    </source>
</evidence>
<evidence type="ECO:0000313" key="2">
    <source>
        <dbReference type="EMBL" id="VTR96089.1"/>
    </source>
</evidence>
<accession>A0A6P2D4N7</accession>
<dbReference type="KEGG" id="gms:SOIL9_16250"/>
<evidence type="ECO:0000313" key="3">
    <source>
        <dbReference type="Proteomes" id="UP000464178"/>
    </source>
</evidence>
<feature type="signal peptide" evidence="1">
    <location>
        <begin position="1"/>
        <end position="21"/>
    </location>
</feature>
<sequence>MRIAHIFALLVCLFSATQAQSAFTVSISSDTVAVGAPAQLNVTITSDAPGGELLDVFGLELRIARVSGTGELRFTDPQSSAELLSSKYVFGADSVNAANPGVSSVLITTNTTTNDTYLGGDGTMSGSGATVGTNPRLLAVLDLDTSSTVAGDKYQISVIGSAFTFFYDPALNPVDSSAGTGTLDIRASGVTPTPAPAGAVLALTGAAFWGAVRRFRSRAISTV</sequence>
<evidence type="ECO:0008006" key="4">
    <source>
        <dbReference type="Google" id="ProtNLM"/>
    </source>
</evidence>
<keyword evidence="3" id="KW-1185">Reference proteome</keyword>
<name>A0A6P2D4N7_9BACT</name>
<dbReference type="Proteomes" id="UP000464178">
    <property type="component" value="Chromosome"/>
</dbReference>
<feature type="chain" id="PRO_5026666171" description="PEP-CTERM protein-sorting domain-containing protein" evidence="1">
    <location>
        <begin position="22"/>
        <end position="223"/>
    </location>
</feature>
<dbReference type="RefSeq" id="WP_162670424.1">
    <property type="nucleotide sequence ID" value="NZ_LR593886.1"/>
</dbReference>
<proteinExistence type="predicted"/>
<dbReference type="EMBL" id="LR593886">
    <property type="protein sequence ID" value="VTR96089.1"/>
    <property type="molecule type" value="Genomic_DNA"/>
</dbReference>
<gene>
    <name evidence="2" type="ORF">SOIL9_16250</name>
</gene>